<comment type="caution">
    <text evidence="1">The sequence shown here is derived from an EMBL/GenBank/DDBJ whole genome shotgun (WGS) entry which is preliminary data.</text>
</comment>
<dbReference type="STRING" id="754436.JCM19237_2133"/>
<dbReference type="Gene3D" id="1.25.40.10">
    <property type="entry name" value="Tetratricopeptide repeat domain"/>
    <property type="match status" value="1"/>
</dbReference>
<dbReference type="Proteomes" id="UP000029227">
    <property type="component" value="Unassembled WGS sequence"/>
</dbReference>
<dbReference type="InterPro" id="IPR011990">
    <property type="entry name" value="TPR-like_helical_dom_sf"/>
</dbReference>
<proteinExistence type="predicted"/>
<dbReference type="eggNOG" id="ENOG502Z9DF">
    <property type="taxonomic scope" value="Bacteria"/>
</dbReference>
<reference evidence="1 2" key="1">
    <citation type="journal article" date="2014" name="Genome Announc.">
        <title>Draft Genome Sequences of Two Vibrionaceae Species, Vibrio ponticus C121 and Photobacterium aphoticum C119, Isolated as Coral Reef Microbiota.</title>
        <authorList>
            <person name="Al-saari N."/>
            <person name="Meirelles P.M."/>
            <person name="Mino S."/>
            <person name="Suda W."/>
            <person name="Oshima K."/>
            <person name="Hattori M."/>
            <person name="Ohkuma M."/>
            <person name="Thompson F.L."/>
            <person name="Gomez-Gil B."/>
            <person name="Sawabe T."/>
            <person name="Sawabe T."/>
        </authorList>
    </citation>
    <scope>NUCLEOTIDE SEQUENCE [LARGE SCALE GENOMIC DNA]</scope>
    <source>
        <strain evidence="1 2">JCM 19237</strain>
    </source>
</reference>
<gene>
    <name evidence="1" type="ORF">JCM19237_2133</name>
</gene>
<dbReference type="EMBL" id="BBMN01000003">
    <property type="protein sequence ID" value="GAL03982.1"/>
    <property type="molecule type" value="Genomic_DNA"/>
</dbReference>
<evidence type="ECO:0008006" key="3">
    <source>
        <dbReference type="Google" id="ProtNLM"/>
    </source>
</evidence>
<organism evidence="1 2">
    <name type="scientific">Photobacterium aphoticum</name>
    <dbReference type="NCBI Taxonomy" id="754436"/>
    <lineage>
        <taxon>Bacteria</taxon>
        <taxon>Pseudomonadati</taxon>
        <taxon>Pseudomonadota</taxon>
        <taxon>Gammaproteobacteria</taxon>
        <taxon>Vibrionales</taxon>
        <taxon>Vibrionaceae</taxon>
        <taxon>Photobacterium</taxon>
    </lineage>
</organism>
<evidence type="ECO:0000313" key="2">
    <source>
        <dbReference type="Proteomes" id="UP000029227"/>
    </source>
</evidence>
<dbReference type="SUPFAM" id="SSF81901">
    <property type="entry name" value="HCP-like"/>
    <property type="match status" value="1"/>
</dbReference>
<dbReference type="AlphaFoldDB" id="A0A090R8S8"/>
<sequence>MNERHYWHPVEQFWDIEFKTGKYGELGDAQQQSNVYLAKALMAKQLGNHDEYEMFIRKAADQGNPEAMWQLGRTMLLGARSTAQMRKQGEEWVGKAASLAHQEAW</sequence>
<accession>A0A090R8S8</accession>
<protein>
    <recommendedName>
        <fullName evidence="3">Sel1 repeat family protein</fullName>
    </recommendedName>
</protein>
<name>A0A090R8S8_9GAMM</name>
<evidence type="ECO:0000313" key="1">
    <source>
        <dbReference type="EMBL" id="GAL03982.1"/>
    </source>
</evidence>